<sequence>MSGWADGDDIPPAYTDEGLELVAGTWARSFVALLRGDREGSAAERNRAEVLSRNPRLRRSRDR</sequence>
<organism evidence="2 3">
    <name type="scientific">Nonomuraea rhodomycinica</name>
    <dbReference type="NCBI Taxonomy" id="1712872"/>
    <lineage>
        <taxon>Bacteria</taxon>
        <taxon>Bacillati</taxon>
        <taxon>Actinomycetota</taxon>
        <taxon>Actinomycetes</taxon>
        <taxon>Streptosporangiales</taxon>
        <taxon>Streptosporangiaceae</taxon>
        <taxon>Nonomuraea</taxon>
    </lineage>
</organism>
<dbReference type="EMBL" id="JABWGO010000012">
    <property type="protein sequence ID" value="NUW45509.1"/>
    <property type="molecule type" value="Genomic_DNA"/>
</dbReference>
<proteinExistence type="predicted"/>
<reference evidence="2 3" key="1">
    <citation type="submission" date="2020-06" db="EMBL/GenBank/DDBJ databases">
        <authorList>
            <person name="Chanama M."/>
        </authorList>
    </citation>
    <scope>NUCLEOTIDE SEQUENCE [LARGE SCALE GENOMIC DNA]</scope>
    <source>
        <strain evidence="2 3">TBRC6557</strain>
    </source>
</reference>
<gene>
    <name evidence="2" type="ORF">HT134_36155</name>
</gene>
<accession>A0A7Y6IW67</accession>
<protein>
    <submittedName>
        <fullName evidence="2">Uncharacterized protein</fullName>
    </submittedName>
</protein>
<dbReference type="AlphaFoldDB" id="A0A7Y6IW67"/>
<name>A0A7Y6IW67_9ACTN</name>
<dbReference type="RefSeq" id="WP_175604969.1">
    <property type="nucleotide sequence ID" value="NZ_JABWGO010000012.1"/>
</dbReference>
<keyword evidence="3" id="KW-1185">Reference proteome</keyword>
<evidence type="ECO:0000313" key="3">
    <source>
        <dbReference type="Proteomes" id="UP000546126"/>
    </source>
</evidence>
<dbReference type="Proteomes" id="UP000546126">
    <property type="component" value="Unassembled WGS sequence"/>
</dbReference>
<feature type="compositionally biased region" description="Basic and acidic residues" evidence="1">
    <location>
        <begin position="39"/>
        <end position="50"/>
    </location>
</feature>
<evidence type="ECO:0000313" key="2">
    <source>
        <dbReference type="EMBL" id="NUW45509.1"/>
    </source>
</evidence>
<feature type="region of interest" description="Disordered" evidence="1">
    <location>
        <begin position="39"/>
        <end position="63"/>
    </location>
</feature>
<evidence type="ECO:0000256" key="1">
    <source>
        <dbReference type="SAM" id="MobiDB-lite"/>
    </source>
</evidence>
<comment type="caution">
    <text evidence="2">The sequence shown here is derived from an EMBL/GenBank/DDBJ whole genome shotgun (WGS) entry which is preliminary data.</text>
</comment>